<dbReference type="InterPro" id="IPR011006">
    <property type="entry name" value="CheY-like_superfamily"/>
</dbReference>
<dbReference type="Pfam" id="PF00990">
    <property type="entry name" value="GGDEF"/>
    <property type="match status" value="1"/>
</dbReference>
<dbReference type="OrthoDB" id="244535at2"/>
<dbReference type="PROSITE" id="PS50887">
    <property type="entry name" value="GGDEF"/>
    <property type="match status" value="1"/>
</dbReference>
<evidence type="ECO:0000256" key="3">
    <source>
        <dbReference type="SAM" id="MobiDB-lite"/>
    </source>
</evidence>
<dbReference type="KEGG" id="agv:OJF2_79480"/>
<accession>A0A5B9WFU2</accession>
<dbReference type="InterPro" id="IPR029787">
    <property type="entry name" value="Nucleotide_cyclase"/>
</dbReference>
<dbReference type="EMBL" id="CP042999">
    <property type="protein sequence ID" value="QEH39333.1"/>
    <property type="molecule type" value="Genomic_DNA"/>
</dbReference>
<dbReference type="EC" id="2.7.7.65" evidence="1"/>
<dbReference type="GO" id="GO:0052621">
    <property type="term" value="F:diguanylate cyclase activity"/>
    <property type="evidence" value="ECO:0007669"/>
    <property type="project" value="UniProtKB-EC"/>
</dbReference>
<protein>
    <recommendedName>
        <fullName evidence="1">diguanylate cyclase</fullName>
        <ecNumber evidence="1">2.7.7.65</ecNumber>
    </recommendedName>
</protein>
<organism evidence="5 6">
    <name type="scientific">Aquisphaera giovannonii</name>
    <dbReference type="NCBI Taxonomy" id="406548"/>
    <lineage>
        <taxon>Bacteria</taxon>
        <taxon>Pseudomonadati</taxon>
        <taxon>Planctomycetota</taxon>
        <taxon>Planctomycetia</taxon>
        <taxon>Isosphaerales</taxon>
        <taxon>Isosphaeraceae</taxon>
        <taxon>Aquisphaera</taxon>
    </lineage>
</organism>
<feature type="compositionally biased region" description="Basic residues" evidence="3">
    <location>
        <begin position="158"/>
        <end position="168"/>
    </location>
</feature>
<feature type="compositionally biased region" description="Pro residues" evidence="3">
    <location>
        <begin position="142"/>
        <end position="151"/>
    </location>
</feature>
<dbReference type="InterPro" id="IPR050469">
    <property type="entry name" value="Diguanylate_Cyclase"/>
</dbReference>
<dbReference type="GO" id="GO:0043709">
    <property type="term" value="P:cell adhesion involved in single-species biofilm formation"/>
    <property type="evidence" value="ECO:0007669"/>
    <property type="project" value="TreeGrafter"/>
</dbReference>
<proteinExistence type="predicted"/>
<evidence type="ECO:0000256" key="2">
    <source>
        <dbReference type="ARBA" id="ARBA00034247"/>
    </source>
</evidence>
<sequence>MSGLAIAAVDAGAQDYLIKGRASPDMLARSIRHALRRKRLEVELERQNSRLVALASSDALTGLYKRPSPAPGGCWAPAHGAARPLSAVLLDIDRFKSYNDAFGHPAGDEILGRVGEILRAECRPHDLAARYGGEEFVVLLPTPTPGRPWPSPSDSGPRSRRFPGRCGP</sequence>
<name>A0A5B9WFU2_9BACT</name>
<evidence type="ECO:0000313" key="5">
    <source>
        <dbReference type="EMBL" id="QEH39333.1"/>
    </source>
</evidence>
<dbReference type="SUPFAM" id="SSF52172">
    <property type="entry name" value="CheY-like"/>
    <property type="match status" value="1"/>
</dbReference>
<dbReference type="InterPro" id="IPR043128">
    <property type="entry name" value="Rev_trsase/Diguanyl_cyclase"/>
</dbReference>
<reference evidence="5 6" key="1">
    <citation type="submission" date="2019-08" db="EMBL/GenBank/DDBJ databases">
        <title>Deep-cultivation of Planctomycetes and their phenomic and genomic characterization uncovers novel biology.</title>
        <authorList>
            <person name="Wiegand S."/>
            <person name="Jogler M."/>
            <person name="Boedeker C."/>
            <person name="Pinto D."/>
            <person name="Vollmers J."/>
            <person name="Rivas-Marin E."/>
            <person name="Kohn T."/>
            <person name="Peeters S.H."/>
            <person name="Heuer A."/>
            <person name="Rast P."/>
            <person name="Oberbeckmann S."/>
            <person name="Bunk B."/>
            <person name="Jeske O."/>
            <person name="Meyerdierks A."/>
            <person name="Storesund J.E."/>
            <person name="Kallscheuer N."/>
            <person name="Luecker S."/>
            <person name="Lage O.M."/>
            <person name="Pohl T."/>
            <person name="Merkel B.J."/>
            <person name="Hornburger P."/>
            <person name="Mueller R.-W."/>
            <person name="Bruemmer F."/>
            <person name="Labrenz M."/>
            <person name="Spormann A.M."/>
            <person name="Op den Camp H."/>
            <person name="Overmann J."/>
            <person name="Amann R."/>
            <person name="Jetten M.S.M."/>
            <person name="Mascher T."/>
            <person name="Medema M.H."/>
            <person name="Devos D.P."/>
            <person name="Kaster A.-K."/>
            <person name="Ovreas L."/>
            <person name="Rohde M."/>
            <person name="Galperin M.Y."/>
            <person name="Jogler C."/>
        </authorList>
    </citation>
    <scope>NUCLEOTIDE SEQUENCE [LARGE SCALE GENOMIC DNA]</scope>
    <source>
        <strain evidence="5 6">OJF2</strain>
        <plasmid evidence="6">pojf2_2</plasmid>
    </source>
</reference>
<keyword evidence="5" id="KW-0614">Plasmid</keyword>
<dbReference type="SUPFAM" id="SSF55073">
    <property type="entry name" value="Nucleotide cyclase"/>
    <property type="match status" value="1"/>
</dbReference>
<dbReference type="GO" id="GO:0005886">
    <property type="term" value="C:plasma membrane"/>
    <property type="evidence" value="ECO:0007669"/>
    <property type="project" value="TreeGrafter"/>
</dbReference>
<dbReference type="SMART" id="SM00267">
    <property type="entry name" value="GGDEF"/>
    <property type="match status" value="1"/>
</dbReference>
<gene>
    <name evidence="5" type="primary">pleD</name>
    <name evidence="5" type="ORF">OJF2_79480</name>
</gene>
<geneLocation type="plasmid" evidence="6">
    <name>pojf2_2</name>
</geneLocation>
<dbReference type="GO" id="GO:1902201">
    <property type="term" value="P:negative regulation of bacterial-type flagellum-dependent cell motility"/>
    <property type="evidence" value="ECO:0007669"/>
    <property type="project" value="TreeGrafter"/>
</dbReference>
<keyword evidence="6" id="KW-1185">Reference proteome</keyword>
<dbReference type="AlphaFoldDB" id="A0A5B9WFU2"/>
<dbReference type="InterPro" id="IPR000160">
    <property type="entry name" value="GGDEF_dom"/>
</dbReference>
<dbReference type="CDD" id="cd01949">
    <property type="entry name" value="GGDEF"/>
    <property type="match status" value="1"/>
</dbReference>
<evidence type="ECO:0000313" key="6">
    <source>
        <dbReference type="Proteomes" id="UP000324233"/>
    </source>
</evidence>
<dbReference type="Gene3D" id="3.30.70.270">
    <property type="match status" value="1"/>
</dbReference>
<evidence type="ECO:0000256" key="1">
    <source>
        <dbReference type="ARBA" id="ARBA00012528"/>
    </source>
</evidence>
<dbReference type="PANTHER" id="PTHR45138:SF9">
    <property type="entry name" value="DIGUANYLATE CYCLASE DGCM-RELATED"/>
    <property type="match status" value="1"/>
</dbReference>
<dbReference type="Proteomes" id="UP000324233">
    <property type="component" value="Plasmid pOJF2_2"/>
</dbReference>
<dbReference type="PANTHER" id="PTHR45138">
    <property type="entry name" value="REGULATORY COMPONENTS OF SENSORY TRANSDUCTION SYSTEM"/>
    <property type="match status" value="1"/>
</dbReference>
<evidence type="ECO:0000259" key="4">
    <source>
        <dbReference type="PROSITE" id="PS50887"/>
    </source>
</evidence>
<feature type="domain" description="GGDEF" evidence="4">
    <location>
        <begin position="83"/>
        <end position="168"/>
    </location>
</feature>
<comment type="catalytic activity">
    <reaction evidence="2">
        <text>2 GTP = 3',3'-c-di-GMP + 2 diphosphate</text>
        <dbReference type="Rhea" id="RHEA:24898"/>
        <dbReference type="ChEBI" id="CHEBI:33019"/>
        <dbReference type="ChEBI" id="CHEBI:37565"/>
        <dbReference type="ChEBI" id="CHEBI:58805"/>
        <dbReference type="EC" id="2.7.7.65"/>
    </reaction>
</comment>
<feature type="region of interest" description="Disordered" evidence="3">
    <location>
        <begin position="141"/>
        <end position="168"/>
    </location>
</feature>
<dbReference type="NCBIfam" id="TIGR00254">
    <property type="entry name" value="GGDEF"/>
    <property type="match status" value="1"/>
</dbReference>